<name>A0A9N9DQG2_9GLOM</name>
<dbReference type="AlphaFoldDB" id="A0A9N9DQG2"/>
<evidence type="ECO:0000256" key="1">
    <source>
        <dbReference type="SAM" id="MobiDB-lite"/>
    </source>
</evidence>
<feature type="compositionally biased region" description="Polar residues" evidence="1">
    <location>
        <begin position="28"/>
        <end position="53"/>
    </location>
</feature>
<feature type="region of interest" description="Disordered" evidence="1">
    <location>
        <begin position="17"/>
        <end position="53"/>
    </location>
</feature>
<organism evidence="2 3">
    <name type="scientific">Ambispora gerdemannii</name>
    <dbReference type="NCBI Taxonomy" id="144530"/>
    <lineage>
        <taxon>Eukaryota</taxon>
        <taxon>Fungi</taxon>
        <taxon>Fungi incertae sedis</taxon>
        <taxon>Mucoromycota</taxon>
        <taxon>Glomeromycotina</taxon>
        <taxon>Glomeromycetes</taxon>
        <taxon>Archaeosporales</taxon>
        <taxon>Ambisporaceae</taxon>
        <taxon>Ambispora</taxon>
    </lineage>
</organism>
<accession>A0A9N9DQG2</accession>
<comment type="caution">
    <text evidence="2">The sequence shown here is derived from an EMBL/GenBank/DDBJ whole genome shotgun (WGS) entry which is preliminary data.</text>
</comment>
<sequence>KKPANLTELAHLFEKQIKSQKSSASQPVRKQTLSSSESQLKAQQQQVNPSTEEISPLVAVIRNSSLGNLVKVLSSN</sequence>
<dbReference type="Proteomes" id="UP000789831">
    <property type="component" value="Unassembled WGS sequence"/>
</dbReference>
<feature type="non-terminal residue" evidence="2">
    <location>
        <position position="1"/>
    </location>
</feature>
<evidence type="ECO:0000313" key="3">
    <source>
        <dbReference type="Proteomes" id="UP000789831"/>
    </source>
</evidence>
<gene>
    <name evidence="2" type="ORF">AGERDE_LOCUS11240</name>
</gene>
<keyword evidence="3" id="KW-1185">Reference proteome</keyword>
<evidence type="ECO:0000313" key="2">
    <source>
        <dbReference type="EMBL" id="CAG8647040.1"/>
    </source>
</evidence>
<dbReference type="EMBL" id="CAJVPL010004392">
    <property type="protein sequence ID" value="CAG8647040.1"/>
    <property type="molecule type" value="Genomic_DNA"/>
</dbReference>
<proteinExistence type="predicted"/>
<reference evidence="2" key="1">
    <citation type="submission" date="2021-06" db="EMBL/GenBank/DDBJ databases">
        <authorList>
            <person name="Kallberg Y."/>
            <person name="Tangrot J."/>
            <person name="Rosling A."/>
        </authorList>
    </citation>
    <scope>NUCLEOTIDE SEQUENCE</scope>
    <source>
        <strain evidence="2">MT106</strain>
    </source>
</reference>
<protein>
    <submittedName>
        <fullName evidence="2">10486_t:CDS:1</fullName>
    </submittedName>
</protein>